<evidence type="ECO:0000313" key="3">
    <source>
        <dbReference type="Proteomes" id="UP000499080"/>
    </source>
</evidence>
<evidence type="ECO:0000256" key="1">
    <source>
        <dbReference type="SAM" id="MobiDB-lite"/>
    </source>
</evidence>
<reference evidence="2 3" key="1">
    <citation type="journal article" date="2019" name="Sci. Rep.">
        <title>Orb-weaving spider Araneus ventricosus genome elucidates the spidroin gene catalogue.</title>
        <authorList>
            <person name="Kono N."/>
            <person name="Nakamura H."/>
            <person name="Ohtoshi R."/>
            <person name="Moran D.A.P."/>
            <person name="Shinohara A."/>
            <person name="Yoshida Y."/>
            <person name="Fujiwara M."/>
            <person name="Mori M."/>
            <person name="Tomita M."/>
            <person name="Arakawa K."/>
        </authorList>
    </citation>
    <scope>NUCLEOTIDE SEQUENCE [LARGE SCALE GENOMIC DNA]</scope>
</reference>
<feature type="region of interest" description="Disordered" evidence="1">
    <location>
        <begin position="65"/>
        <end position="88"/>
    </location>
</feature>
<gene>
    <name evidence="2" type="ORF">AVEN_115404_1</name>
</gene>
<comment type="caution">
    <text evidence="2">The sequence shown here is derived from an EMBL/GenBank/DDBJ whole genome shotgun (WGS) entry which is preliminary data.</text>
</comment>
<proteinExistence type="predicted"/>
<dbReference type="AlphaFoldDB" id="A0A4Y1ZYB8"/>
<sequence length="88" mass="9443">MPTVARISAADAVRCATAIRRTRRSSISVVPRGHPEPGLLEAVPSLDHCCQQSCTVDTFLPSLSAISRKENPPSRSPTTRPRSNSVSC</sequence>
<feature type="compositionally biased region" description="Low complexity" evidence="1">
    <location>
        <begin position="76"/>
        <end position="88"/>
    </location>
</feature>
<protein>
    <submittedName>
        <fullName evidence="2">Uncharacterized protein</fullName>
    </submittedName>
</protein>
<dbReference type="EMBL" id="BGPR01000001">
    <property type="protein sequence ID" value="GBL72492.1"/>
    <property type="molecule type" value="Genomic_DNA"/>
</dbReference>
<accession>A0A4Y1ZYB8</accession>
<evidence type="ECO:0000313" key="2">
    <source>
        <dbReference type="EMBL" id="GBL72492.1"/>
    </source>
</evidence>
<organism evidence="2 3">
    <name type="scientific">Araneus ventricosus</name>
    <name type="common">Orbweaver spider</name>
    <name type="synonym">Epeira ventricosa</name>
    <dbReference type="NCBI Taxonomy" id="182803"/>
    <lineage>
        <taxon>Eukaryota</taxon>
        <taxon>Metazoa</taxon>
        <taxon>Ecdysozoa</taxon>
        <taxon>Arthropoda</taxon>
        <taxon>Chelicerata</taxon>
        <taxon>Arachnida</taxon>
        <taxon>Araneae</taxon>
        <taxon>Araneomorphae</taxon>
        <taxon>Entelegynae</taxon>
        <taxon>Araneoidea</taxon>
        <taxon>Araneidae</taxon>
        <taxon>Araneus</taxon>
    </lineage>
</organism>
<dbReference type="Proteomes" id="UP000499080">
    <property type="component" value="Unassembled WGS sequence"/>
</dbReference>
<name>A0A4Y1ZYB8_ARAVE</name>
<keyword evidence="3" id="KW-1185">Reference proteome</keyword>